<feature type="transmembrane region" description="Helical" evidence="1">
    <location>
        <begin position="199"/>
        <end position="217"/>
    </location>
</feature>
<dbReference type="Proteomes" id="UP000034081">
    <property type="component" value="Unassembled WGS sequence"/>
</dbReference>
<reference evidence="2 3" key="1">
    <citation type="journal article" date="2015" name="Nature">
        <title>rRNA introns, odd ribosomes, and small enigmatic genomes across a large radiation of phyla.</title>
        <authorList>
            <person name="Brown C.T."/>
            <person name="Hug L.A."/>
            <person name="Thomas B.C."/>
            <person name="Sharon I."/>
            <person name="Castelle C.J."/>
            <person name="Singh A."/>
            <person name="Wilkins M.J."/>
            <person name="Williams K.H."/>
            <person name="Banfield J.F."/>
        </authorList>
    </citation>
    <scope>NUCLEOTIDE SEQUENCE [LARGE SCALE GENOMIC DNA]</scope>
</reference>
<gene>
    <name evidence="2" type="ORF">UT08_C0019G0008</name>
</gene>
<feature type="transmembrane region" description="Helical" evidence="1">
    <location>
        <begin position="12"/>
        <end position="28"/>
    </location>
</feature>
<feature type="transmembrane region" description="Helical" evidence="1">
    <location>
        <begin position="237"/>
        <end position="264"/>
    </location>
</feature>
<name>A0A0G0NEJ1_9BACT</name>
<protein>
    <submittedName>
        <fullName evidence="2">Uncharacterized protein</fullName>
    </submittedName>
</protein>
<proteinExistence type="predicted"/>
<dbReference type="InterPro" id="IPR038662">
    <property type="entry name" value="ATP_synth_F0_csu_sf"/>
</dbReference>
<organism evidence="2 3">
    <name type="scientific">Candidatus Woesebacteria bacterium GW2011_GWB1_38_8</name>
    <dbReference type="NCBI Taxonomy" id="1618570"/>
    <lineage>
        <taxon>Bacteria</taxon>
        <taxon>Candidatus Woeseibacteriota</taxon>
    </lineage>
</organism>
<dbReference type="AlphaFoldDB" id="A0A0G0NEJ1"/>
<keyword evidence="1" id="KW-1133">Transmembrane helix</keyword>
<dbReference type="STRING" id="1618570.UT08_C0019G0008"/>
<dbReference type="EMBL" id="LBVL01000019">
    <property type="protein sequence ID" value="KKQ84314.1"/>
    <property type="molecule type" value="Genomic_DNA"/>
</dbReference>
<evidence type="ECO:0000256" key="1">
    <source>
        <dbReference type="SAM" id="Phobius"/>
    </source>
</evidence>
<evidence type="ECO:0000313" key="3">
    <source>
        <dbReference type="Proteomes" id="UP000034081"/>
    </source>
</evidence>
<keyword evidence="1" id="KW-0472">Membrane</keyword>
<evidence type="ECO:0000313" key="2">
    <source>
        <dbReference type="EMBL" id="KKQ84314.1"/>
    </source>
</evidence>
<comment type="caution">
    <text evidence="2">The sequence shown here is derived from an EMBL/GenBank/DDBJ whole genome shotgun (WGS) entry which is preliminary data.</text>
</comment>
<accession>A0A0G0NEJ1</accession>
<keyword evidence="1" id="KW-0812">Transmembrane</keyword>
<dbReference type="Gene3D" id="1.20.20.10">
    <property type="entry name" value="F1F0 ATP synthase subunit C"/>
    <property type="match status" value="1"/>
</dbReference>
<sequence length="266" mass="28476">MIKLSKLIKKLGYTLFVLLALIFFGFIIKNNTNAQVSSSGIAIDVPLSDSDAVDGDIICSYTDGNRRCETEYDPSMYGVISDNPAVAVEDTELDDARLVVNSGVVTVRVSSVNGDISEGNFVSSSTIPGVAMLAARNGYVLGASLENYESDNPQAIGKIQVLVNIHPAAGLAGPQRNLLNFIRQGLAVPLFEPLESLRYLLAVAIVLISFTLGMIYFGRASRAGIEAIGRNPLAKRVIQLTVFLNISLTIVIILTGLGIAYLILIL</sequence>